<reference evidence="1" key="1">
    <citation type="submission" date="2020-05" db="EMBL/GenBank/DDBJ databases">
        <authorList>
            <person name="Chiriac C."/>
            <person name="Salcher M."/>
            <person name="Ghai R."/>
            <person name="Kavagutti S V."/>
        </authorList>
    </citation>
    <scope>NUCLEOTIDE SEQUENCE</scope>
</reference>
<proteinExistence type="predicted"/>
<dbReference type="AlphaFoldDB" id="A0A6J6H9M8"/>
<organism evidence="1">
    <name type="scientific">freshwater metagenome</name>
    <dbReference type="NCBI Taxonomy" id="449393"/>
    <lineage>
        <taxon>unclassified sequences</taxon>
        <taxon>metagenomes</taxon>
        <taxon>ecological metagenomes</taxon>
    </lineage>
</organism>
<gene>
    <name evidence="1" type="ORF">UFOPK1835_00927</name>
</gene>
<protein>
    <submittedName>
        <fullName evidence="1">Unannotated protein</fullName>
    </submittedName>
</protein>
<evidence type="ECO:0000313" key="1">
    <source>
        <dbReference type="EMBL" id="CAB4608529.1"/>
    </source>
</evidence>
<name>A0A6J6H9M8_9ZZZZ</name>
<sequence>MLADLVVVRRDESTQIDWEVVATSLPVIPYPQAVCRLVMSNLVDGRVLSGDALVVRSDEQRHVFRGGGELSGLRAEDGLETGQ</sequence>
<accession>A0A6J6H9M8</accession>
<dbReference type="EMBL" id="CAEZUP010000032">
    <property type="protein sequence ID" value="CAB4608529.1"/>
    <property type="molecule type" value="Genomic_DNA"/>
</dbReference>